<gene>
    <name evidence="1" type="ORF">NYPRO_LOCUS26311</name>
</gene>
<evidence type="ECO:0000313" key="1">
    <source>
        <dbReference type="EMBL" id="CAD7693519.1"/>
    </source>
</evidence>
<reference evidence="1" key="1">
    <citation type="submission" date="2020-12" db="EMBL/GenBank/DDBJ databases">
        <authorList>
            <consortium name="Molecular Ecology Group"/>
        </authorList>
    </citation>
    <scope>NUCLEOTIDE SEQUENCE</scope>
    <source>
        <strain evidence="1">TBG_1078</strain>
    </source>
</reference>
<evidence type="ECO:0000313" key="2">
    <source>
        <dbReference type="Proteomes" id="UP000645828"/>
    </source>
</evidence>
<comment type="caution">
    <text evidence="1">The sequence shown here is derived from an EMBL/GenBank/DDBJ whole genome shotgun (WGS) entry which is preliminary data.</text>
</comment>
<accession>A0A811ZWE2</accession>
<name>A0A811ZWE2_NYCPR</name>
<dbReference type="Pfam" id="PF07192">
    <property type="entry name" value="SNURF"/>
    <property type="match status" value="1"/>
</dbReference>
<dbReference type="Proteomes" id="UP000645828">
    <property type="component" value="Unassembled WGS sequence"/>
</dbReference>
<protein>
    <submittedName>
        <fullName evidence="1">(raccoon dog) hypothetical protein</fullName>
    </submittedName>
</protein>
<proteinExistence type="predicted"/>
<dbReference type="EMBL" id="CAJHUB010000784">
    <property type="protein sequence ID" value="CAD7693519.1"/>
    <property type="molecule type" value="Genomic_DNA"/>
</dbReference>
<dbReference type="AlphaFoldDB" id="A0A811ZWE2"/>
<sequence length="60" mass="7085">MQRIDHSQLGRATEQHVAEVEVQVKHRRPQIPMVNFQAELRRSKVRHQEGVKAVLEYPRS</sequence>
<keyword evidence="2" id="KW-1185">Reference proteome</keyword>
<dbReference type="InterPro" id="IPR009847">
    <property type="entry name" value="SNURF"/>
</dbReference>
<organism evidence="1 2">
    <name type="scientific">Nyctereutes procyonoides</name>
    <name type="common">Raccoon dog</name>
    <name type="synonym">Canis procyonoides</name>
    <dbReference type="NCBI Taxonomy" id="34880"/>
    <lineage>
        <taxon>Eukaryota</taxon>
        <taxon>Metazoa</taxon>
        <taxon>Chordata</taxon>
        <taxon>Craniata</taxon>
        <taxon>Vertebrata</taxon>
        <taxon>Euteleostomi</taxon>
        <taxon>Mammalia</taxon>
        <taxon>Eutheria</taxon>
        <taxon>Laurasiatheria</taxon>
        <taxon>Carnivora</taxon>
        <taxon>Caniformia</taxon>
        <taxon>Canidae</taxon>
        <taxon>Nyctereutes</taxon>
    </lineage>
</organism>